<dbReference type="RefSeq" id="WP_179755726.1">
    <property type="nucleotide sequence ID" value="NZ_JACCBU010000001.1"/>
</dbReference>
<proteinExistence type="inferred from homology"/>
<organism evidence="3 4">
    <name type="scientific">Microlunatus parietis</name>
    <dbReference type="NCBI Taxonomy" id="682979"/>
    <lineage>
        <taxon>Bacteria</taxon>
        <taxon>Bacillati</taxon>
        <taxon>Actinomycetota</taxon>
        <taxon>Actinomycetes</taxon>
        <taxon>Propionibacteriales</taxon>
        <taxon>Propionibacteriaceae</taxon>
        <taxon>Microlunatus</taxon>
    </lineage>
</organism>
<keyword evidence="3" id="KW-0808">Transferase</keyword>
<dbReference type="PANTHER" id="PTHR18964">
    <property type="entry name" value="ROK (REPRESSOR, ORF, KINASE) FAMILY"/>
    <property type="match status" value="1"/>
</dbReference>
<evidence type="ECO:0000256" key="2">
    <source>
        <dbReference type="SAM" id="MobiDB-lite"/>
    </source>
</evidence>
<dbReference type="InterPro" id="IPR043129">
    <property type="entry name" value="ATPase_NBD"/>
</dbReference>
<dbReference type="InterPro" id="IPR036390">
    <property type="entry name" value="WH_DNA-bd_sf"/>
</dbReference>
<dbReference type="AlphaFoldDB" id="A0A7Y9IBJ2"/>
<name>A0A7Y9IBJ2_9ACTN</name>
<protein>
    <submittedName>
        <fullName evidence="3">Putative NBD/HSP70 family sugar kinase</fullName>
    </submittedName>
</protein>
<dbReference type="SUPFAM" id="SSF46785">
    <property type="entry name" value="Winged helix' DNA-binding domain"/>
    <property type="match status" value="1"/>
</dbReference>
<keyword evidence="4" id="KW-1185">Reference proteome</keyword>
<feature type="region of interest" description="Disordered" evidence="2">
    <location>
        <begin position="374"/>
        <end position="394"/>
    </location>
</feature>
<evidence type="ECO:0000313" key="3">
    <source>
        <dbReference type="EMBL" id="NYE73886.1"/>
    </source>
</evidence>
<dbReference type="GO" id="GO:0016301">
    <property type="term" value="F:kinase activity"/>
    <property type="evidence" value="ECO:0007669"/>
    <property type="project" value="UniProtKB-KW"/>
</dbReference>
<accession>A0A7Y9IBJ2</accession>
<dbReference type="InterPro" id="IPR000600">
    <property type="entry name" value="ROK"/>
</dbReference>
<keyword evidence="3" id="KW-0418">Kinase</keyword>
<sequence length="394" mass="40147">MTAPGPALTRVATQLRDGGPASVSGLARALALSRTAVENAVTELAALDLVVDAPRPASRGAGRPARRLAFPAGAGAVAGVDVGTASIRVVLADLAGRVLARRTVSGFDLITRPAERWAGLVDGVTGLLTEAGFDRGALRAVGVSVPGLVDDAGRVIISSIIPDWSGAVLGDQLSEAFGCPVAVDNDVRLAAVAEHHLGAARLVDDLLYVSVGNRIAMGLVLGGQPRRGVHHAAGEVGHLAFGDLGGPTGRLSWRRAPTAAEVFRLAAAGDAEANTEIDAFIGALARGIATVAMTVDPAMIIIGGGLSLARDQVIDPLRHDLHRVIGLPIALPVVGGLLGADASVHGSLVHAYTRHRRAVYGLDGLPVPTVRTAAVDEPDAAQPADLEQGTTLGR</sequence>
<gene>
    <name evidence="3" type="ORF">BKA15_005215</name>
</gene>
<dbReference type="SUPFAM" id="SSF53067">
    <property type="entry name" value="Actin-like ATPase domain"/>
    <property type="match status" value="1"/>
</dbReference>
<comment type="caution">
    <text evidence="3">The sequence shown here is derived from an EMBL/GenBank/DDBJ whole genome shotgun (WGS) entry which is preliminary data.</text>
</comment>
<evidence type="ECO:0000313" key="4">
    <source>
        <dbReference type="Proteomes" id="UP000569914"/>
    </source>
</evidence>
<dbReference type="InterPro" id="IPR036388">
    <property type="entry name" value="WH-like_DNA-bd_sf"/>
</dbReference>
<reference evidence="3 4" key="1">
    <citation type="submission" date="2020-07" db="EMBL/GenBank/DDBJ databases">
        <title>Sequencing the genomes of 1000 actinobacteria strains.</title>
        <authorList>
            <person name="Klenk H.-P."/>
        </authorList>
    </citation>
    <scope>NUCLEOTIDE SEQUENCE [LARGE SCALE GENOMIC DNA]</scope>
    <source>
        <strain evidence="3 4">DSM 22083</strain>
    </source>
</reference>
<dbReference type="Gene3D" id="1.10.10.10">
    <property type="entry name" value="Winged helix-like DNA-binding domain superfamily/Winged helix DNA-binding domain"/>
    <property type="match status" value="1"/>
</dbReference>
<comment type="similarity">
    <text evidence="1">Belongs to the ROK (NagC/XylR) family.</text>
</comment>
<dbReference type="Gene3D" id="3.30.420.40">
    <property type="match status" value="4"/>
</dbReference>
<dbReference type="Pfam" id="PF00480">
    <property type="entry name" value="ROK"/>
    <property type="match status" value="2"/>
</dbReference>
<dbReference type="PANTHER" id="PTHR18964:SF149">
    <property type="entry name" value="BIFUNCTIONAL UDP-N-ACETYLGLUCOSAMINE 2-EPIMERASE_N-ACETYLMANNOSAMINE KINASE"/>
    <property type="match status" value="1"/>
</dbReference>
<dbReference type="Proteomes" id="UP000569914">
    <property type="component" value="Unassembled WGS sequence"/>
</dbReference>
<dbReference type="EMBL" id="JACCBU010000001">
    <property type="protein sequence ID" value="NYE73886.1"/>
    <property type="molecule type" value="Genomic_DNA"/>
</dbReference>
<dbReference type="CDD" id="cd23763">
    <property type="entry name" value="ASKHA_ATPase_ROK"/>
    <property type="match status" value="1"/>
</dbReference>
<evidence type="ECO:0000256" key="1">
    <source>
        <dbReference type="ARBA" id="ARBA00006479"/>
    </source>
</evidence>